<dbReference type="CDD" id="cd01801">
    <property type="entry name" value="Ubl_TECR_like"/>
    <property type="match status" value="1"/>
</dbReference>
<keyword evidence="8" id="KW-0443">Lipid metabolism</keyword>
<dbReference type="InterPro" id="IPR029071">
    <property type="entry name" value="Ubiquitin-like_domsf"/>
</dbReference>
<feature type="transmembrane region" description="Helical" evidence="10">
    <location>
        <begin position="94"/>
        <end position="113"/>
    </location>
</feature>
<evidence type="ECO:0000256" key="7">
    <source>
        <dbReference type="ARBA" id="ARBA00023002"/>
    </source>
</evidence>
<keyword evidence="3" id="KW-0444">Lipid biosynthesis</keyword>
<keyword evidence="7" id="KW-0560">Oxidoreductase</keyword>
<feature type="domain" description="3-oxo-5-alpha-steroid 4-dehydrogenase C-terminal" evidence="11">
    <location>
        <begin position="159"/>
        <end position="290"/>
    </location>
</feature>
<organism evidence="12 13">
    <name type="scientific">Ficus carica</name>
    <name type="common">Common fig</name>
    <dbReference type="NCBI Taxonomy" id="3494"/>
    <lineage>
        <taxon>Eukaryota</taxon>
        <taxon>Viridiplantae</taxon>
        <taxon>Streptophyta</taxon>
        <taxon>Embryophyta</taxon>
        <taxon>Tracheophyta</taxon>
        <taxon>Spermatophyta</taxon>
        <taxon>Magnoliopsida</taxon>
        <taxon>eudicotyledons</taxon>
        <taxon>Gunneridae</taxon>
        <taxon>Pentapetalae</taxon>
        <taxon>rosids</taxon>
        <taxon>fabids</taxon>
        <taxon>Rosales</taxon>
        <taxon>Moraceae</taxon>
        <taxon>Ficeae</taxon>
        <taxon>Ficus</taxon>
    </lineage>
</organism>
<evidence type="ECO:0000256" key="1">
    <source>
        <dbReference type="ARBA" id="ARBA00004477"/>
    </source>
</evidence>
<evidence type="ECO:0000313" key="12">
    <source>
        <dbReference type="EMBL" id="GMN57213.1"/>
    </source>
</evidence>
<dbReference type="PANTHER" id="PTHR10556">
    <property type="entry name" value="3-OXO-5-ALPHA-STEROID 4-DEHYDROGENASE"/>
    <property type="match status" value="1"/>
</dbReference>
<comment type="caution">
    <text evidence="12">The sequence shown here is derived from an EMBL/GenBank/DDBJ whole genome shotgun (WGS) entry which is preliminary data.</text>
</comment>
<evidence type="ECO:0000256" key="9">
    <source>
        <dbReference type="ARBA" id="ARBA00023136"/>
    </source>
</evidence>
<reference evidence="12" key="1">
    <citation type="submission" date="2023-07" db="EMBL/GenBank/DDBJ databases">
        <title>draft genome sequence of fig (Ficus carica).</title>
        <authorList>
            <person name="Takahashi T."/>
            <person name="Nishimura K."/>
        </authorList>
    </citation>
    <scope>NUCLEOTIDE SEQUENCE</scope>
</reference>
<feature type="transmembrane region" description="Helical" evidence="10">
    <location>
        <begin position="200"/>
        <end position="217"/>
    </location>
</feature>
<dbReference type="AlphaFoldDB" id="A0AA88IT84"/>
<dbReference type="GO" id="GO:0005789">
    <property type="term" value="C:endoplasmic reticulum membrane"/>
    <property type="evidence" value="ECO:0007669"/>
    <property type="project" value="UniProtKB-SubCell"/>
</dbReference>
<keyword evidence="9 10" id="KW-0472">Membrane</keyword>
<dbReference type="GO" id="GO:0016627">
    <property type="term" value="F:oxidoreductase activity, acting on the CH-CH group of donors"/>
    <property type="evidence" value="ECO:0007669"/>
    <property type="project" value="InterPro"/>
</dbReference>
<dbReference type="PANTHER" id="PTHR10556:SF28">
    <property type="entry name" value="VERY-LONG-CHAIN ENOYL-COA REDUCTASE"/>
    <property type="match status" value="1"/>
</dbReference>
<evidence type="ECO:0000256" key="3">
    <source>
        <dbReference type="ARBA" id="ARBA00022516"/>
    </source>
</evidence>
<keyword evidence="5" id="KW-0521">NADP</keyword>
<evidence type="ECO:0000256" key="6">
    <source>
        <dbReference type="ARBA" id="ARBA00022989"/>
    </source>
</evidence>
<keyword evidence="4 10" id="KW-0812">Transmembrane</keyword>
<name>A0AA88IT84_FICCA</name>
<evidence type="ECO:0000256" key="4">
    <source>
        <dbReference type="ARBA" id="ARBA00022692"/>
    </source>
</evidence>
<gene>
    <name evidence="12" type="ORF">TIFTF001_026320</name>
</gene>
<evidence type="ECO:0000259" key="11">
    <source>
        <dbReference type="Pfam" id="PF02544"/>
    </source>
</evidence>
<dbReference type="Pfam" id="PF02544">
    <property type="entry name" value="Steroid_dh"/>
    <property type="match status" value="1"/>
</dbReference>
<comment type="subcellular location">
    <subcellularLocation>
        <location evidence="1">Endoplasmic reticulum membrane</location>
        <topology evidence="1">Multi-pass membrane protein</topology>
    </subcellularLocation>
</comment>
<dbReference type="PROSITE" id="PS50244">
    <property type="entry name" value="S5A_REDUCTASE"/>
    <property type="match status" value="1"/>
</dbReference>
<dbReference type="FunFam" id="3.10.20.90:FF:000269">
    <property type="entry name" value="Very-long-chain enoyl-CoA reductase"/>
    <property type="match status" value="1"/>
</dbReference>
<dbReference type="InterPro" id="IPR001104">
    <property type="entry name" value="3-oxo-5_a-steroid_4-DH_C"/>
</dbReference>
<protein>
    <recommendedName>
        <fullName evidence="11">3-oxo-5-alpha-steroid 4-dehydrogenase C-terminal domain-containing protein</fullName>
    </recommendedName>
</protein>
<evidence type="ECO:0000256" key="8">
    <source>
        <dbReference type="ARBA" id="ARBA00023098"/>
    </source>
</evidence>
<keyword evidence="6 10" id="KW-1133">Transmembrane helix</keyword>
<dbReference type="Proteomes" id="UP001187192">
    <property type="component" value="Unassembled WGS sequence"/>
</dbReference>
<evidence type="ECO:0000256" key="5">
    <source>
        <dbReference type="ARBA" id="ARBA00022857"/>
    </source>
</evidence>
<comment type="similarity">
    <text evidence="2">Belongs to the steroid 5-alpha reductase family.</text>
</comment>
<keyword evidence="13" id="KW-1185">Reference proteome</keyword>
<dbReference type="InterPro" id="IPR039357">
    <property type="entry name" value="SRD5A/TECR"/>
</dbReference>
<dbReference type="GO" id="GO:0042761">
    <property type="term" value="P:very long-chain fatty acid biosynthetic process"/>
    <property type="evidence" value="ECO:0007669"/>
    <property type="project" value="TreeGrafter"/>
</dbReference>
<evidence type="ECO:0000256" key="10">
    <source>
        <dbReference type="SAM" id="Phobius"/>
    </source>
</evidence>
<feature type="transmembrane region" description="Helical" evidence="10">
    <location>
        <begin position="262"/>
        <end position="280"/>
    </location>
</feature>
<evidence type="ECO:0000313" key="13">
    <source>
        <dbReference type="Proteomes" id="UP001187192"/>
    </source>
</evidence>
<feature type="transmembrane region" description="Helical" evidence="10">
    <location>
        <begin position="170"/>
        <end position="188"/>
    </location>
</feature>
<dbReference type="SUPFAM" id="SSF54236">
    <property type="entry name" value="Ubiquitin-like"/>
    <property type="match status" value="1"/>
</dbReference>
<dbReference type="EMBL" id="BTGU01000069">
    <property type="protein sequence ID" value="GMN57213.1"/>
    <property type="molecule type" value="Genomic_DNA"/>
</dbReference>
<dbReference type="Gene3D" id="3.10.20.90">
    <property type="entry name" value="Phosphatidylinositol 3-kinase Catalytic Subunit, Chain A, domain 1"/>
    <property type="match status" value="1"/>
</dbReference>
<evidence type="ECO:0000256" key="2">
    <source>
        <dbReference type="ARBA" id="ARBA00007742"/>
    </source>
</evidence>
<sequence length="359" mass="41392">MKVNVVSRGSKEIVKGGVHLSDSATVADLQEAIHQRTKKFYPERQRLTLPIQPGSKERPVVLSSRKSLKDYCGGNSDNLTVVFKDLGPQVSYRILFFWEYLGPLIIYPLFYYLPVYQFFGYKGERAIHPVQTYAMYYWCFHYFKRIMETFFVHRFSHATSPLSNVFRNCAYYWTFGAFIAYYVNHPLYTPVSDLQMKIGFGLGIICQIANFYCHILLSNLRGPDGSGGYQIPRGFLFNIVTCANYTTEIYQWLGFNIATQTVAGYVFLVVAALIMSNWALAKHRRLRKLFVCKMFIRIWMIDLCDFAYSSLTGIAIRRKRWKTEVSTQMGTFTSVPVEASGEPAPPFSPIWYYVLGPRA</sequence>
<accession>A0AA88IT84</accession>
<proteinExistence type="inferred from homology"/>